<dbReference type="OrthoDB" id="7170754at2"/>
<name>A0A411Z760_9RHOB</name>
<accession>A0A411Z760</accession>
<gene>
    <name evidence="2" type="ORF">D1012_01945</name>
</gene>
<dbReference type="Gene3D" id="3.40.50.12080">
    <property type="match status" value="2"/>
</dbReference>
<protein>
    <recommendedName>
        <fullName evidence="1">Polysaccharide biosynthesis enzyme WcbI domain-containing protein</fullName>
    </recommendedName>
</protein>
<reference evidence="2 3" key="1">
    <citation type="submission" date="2018-08" db="EMBL/GenBank/DDBJ databases">
        <title>Flavobacterium tibetense sp. nov., isolated from a wetland YonghuCo on Tibetan Plateau.</title>
        <authorList>
            <person name="Phurbu D."/>
            <person name="Lu H."/>
            <person name="Xing P."/>
        </authorList>
    </citation>
    <scope>NUCLEOTIDE SEQUENCE [LARGE SCALE GENOMIC DNA]</scope>
    <source>
        <strain evidence="2 3">DJC</strain>
    </source>
</reference>
<organism evidence="2 3">
    <name type="scientific">Pseudotabrizicola alkalilacus</name>
    <dbReference type="NCBI Taxonomy" id="2305252"/>
    <lineage>
        <taxon>Bacteria</taxon>
        <taxon>Pseudomonadati</taxon>
        <taxon>Pseudomonadota</taxon>
        <taxon>Alphaproteobacteria</taxon>
        <taxon>Rhodobacterales</taxon>
        <taxon>Paracoccaceae</taxon>
        <taxon>Pseudotabrizicola</taxon>
    </lineage>
</organism>
<dbReference type="Proteomes" id="UP000284547">
    <property type="component" value="Unassembled WGS sequence"/>
</dbReference>
<dbReference type="InterPro" id="IPR041307">
    <property type="entry name" value="WcbI"/>
</dbReference>
<dbReference type="EMBL" id="QWEY01000001">
    <property type="protein sequence ID" value="RGP38903.1"/>
    <property type="molecule type" value="Genomic_DNA"/>
</dbReference>
<evidence type="ECO:0000313" key="2">
    <source>
        <dbReference type="EMBL" id="RGP38903.1"/>
    </source>
</evidence>
<comment type="caution">
    <text evidence="2">The sequence shown here is derived from an EMBL/GenBank/DDBJ whole genome shotgun (WGS) entry which is preliminary data.</text>
</comment>
<keyword evidence="3" id="KW-1185">Reference proteome</keyword>
<dbReference type="RefSeq" id="WP_147335607.1">
    <property type="nucleotide sequence ID" value="NZ_QWEY01000001.1"/>
</dbReference>
<evidence type="ECO:0000313" key="3">
    <source>
        <dbReference type="Proteomes" id="UP000284547"/>
    </source>
</evidence>
<dbReference type="Pfam" id="PF18588">
    <property type="entry name" value="WcbI"/>
    <property type="match status" value="1"/>
</dbReference>
<proteinExistence type="predicted"/>
<evidence type="ECO:0000259" key="1">
    <source>
        <dbReference type="Pfam" id="PF18588"/>
    </source>
</evidence>
<sequence length="317" mass="35965">MKLLVISNCQGPLLHHAFLRAASRRFASTYEPIGDLQVHKLAADQAGWVESLIEQAEVILTQPIVNAKVESCTLASLRQRQGKRIEVFPALHFDALLPGTVFNTWKAPDFPFQFWEEDVSFAAAYCAGLSPAQTLTAFHDIPVLTPAQIEARVAWSVGQIRQRETEAGVEVPMSDFYADNWRDTALHYEKSHPKTAPYLELCRRFSRRFDLDDLDLNLVRNHPGNCHFGLPVKTWVKQAGQLRFEDDPGVALVDARPIPFQDVITAYLEFYATRGVEAVQAHHADQLYFKMALNTYREAFRPMARLRRAVRSMAGRN</sequence>
<dbReference type="AlphaFoldDB" id="A0A411Z760"/>
<feature type="domain" description="Polysaccharide biosynthesis enzyme WcbI" evidence="1">
    <location>
        <begin position="3"/>
        <end position="212"/>
    </location>
</feature>